<dbReference type="EMBL" id="JBHSGF010000007">
    <property type="protein sequence ID" value="MFC4555784.1"/>
    <property type="molecule type" value="Genomic_DNA"/>
</dbReference>
<comment type="caution">
    <text evidence="3">The sequence shown here is derived from an EMBL/GenBank/DDBJ whole genome shotgun (WGS) entry which is preliminary data.</text>
</comment>
<reference evidence="4" key="1">
    <citation type="journal article" date="2019" name="Int. J. Syst. Evol. Microbiol.">
        <title>The Global Catalogue of Microorganisms (GCM) 10K type strain sequencing project: providing services to taxonomists for standard genome sequencing and annotation.</title>
        <authorList>
            <consortium name="The Broad Institute Genomics Platform"/>
            <consortium name="The Broad Institute Genome Sequencing Center for Infectious Disease"/>
            <person name="Wu L."/>
            <person name="Ma J."/>
        </authorList>
    </citation>
    <scope>NUCLEOTIDE SEQUENCE [LARGE SCALE GENOMIC DNA]</scope>
    <source>
        <strain evidence="4">JCM 3369</strain>
    </source>
</reference>
<sequence length="511" mass="52922">MTPRRLARASRPHRRAVGVSAVFALSSGALLCLSSAAAAVEDDDALRCDDATAQPSLRVASASADEEFTSAFRTFGDTGGGWEDLGGWAASDGTYSVELGDGSVAWLMNDTFMGPLENGLIQDDARFLHGTILPTDDDGHPVDTVTGGTREAPTSIVDPPDAVNGNPWYWNEDGLVDDGALRVFQAKTAVNDGEPPFNFAWVGSDIVTYDSDFRVTDITPTFGHPGGVHWGVEVVTCGEDTYVYGQKDGSGYVARVPRDALLDQETWRFHAAGDWVEDEDAATPIIANVGAVFSVSLIDGTFVLASTETFGPFGGHTIDAAVSGAAQGPFVDRRAVYTAPEGREGMLAPYNVAGHPWLSEDGTLLLSYNVNAMSHDDVLADPNNYRPRFVSLTLAPTDDGGVDPTPDPTPTPTPDPTPSPDPTPTPDPTPSPDPAPTPTPDATPDPGPPGTGGNDPADAAPDPAAGAGGGSRPGALPTTGADTGALVGAALLSAVTIAAGTALRRTLAPHR</sequence>
<organism evidence="3 4">
    <name type="scientific">Georgenia faecalis</name>
    <dbReference type="NCBI Taxonomy" id="2483799"/>
    <lineage>
        <taxon>Bacteria</taxon>
        <taxon>Bacillati</taxon>
        <taxon>Actinomycetota</taxon>
        <taxon>Actinomycetes</taxon>
        <taxon>Micrococcales</taxon>
        <taxon>Bogoriellaceae</taxon>
        <taxon>Georgenia</taxon>
    </lineage>
</organism>
<accession>A0ABV9DDA8</accession>
<evidence type="ECO:0008006" key="5">
    <source>
        <dbReference type="Google" id="ProtNLM"/>
    </source>
</evidence>
<protein>
    <recommendedName>
        <fullName evidence="5">DUF4185 domain-containing protein</fullName>
    </recommendedName>
</protein>
<dbReference type="RefSeq" id="WP_187695808.1">
    <property type="nucleotide sequence ID" value="NZ_CP033325.1"/>
</dbReference>
<gene>
    <name evidence="3" type="ORF">ACFO3F_11050</name>
</gene>
<dbReference type="Proteomes" id="UP001595955">
    <property type="component" value="Unassembled WGS sequence"/>
</dbReference>
<name>A0ABV9DDA8_9MICO</name>
<feature type="compositionally biased region" description="Low complexity" evidence="1">
    <location>
        <begin position="454"/>
        <end position="465"/>
    </location>
</feature>
<keyword evidence="4" id="KW-1185">Reference proteome</keyword>
<feature type="chain" id="PRO_5045298393" description="DUF4185 domain-containing protein" evidence="2">
    <location>
        <begin position="40"/>
        <end position="511"/>
    </location>
</feature>
<feature type="compositionally biased region" description="Pro residues" evidence="1">
    <location>
        <begin position="405"/>
        <end position="449"/>
    </location>
</feature>
<evidence type="ECO:0000313" key="4">
    <source>
        <dbReference type="Proteomes" id="UP001595955"/>
    </source>
</evidence>
<evidence type="ECO:0000313" key="3">
    <source>
        <dbReference type="EMBL" id="MFC4555784.1"/>
    </source>
</evidence>
<proteinExistence type="predicted"/>
<evidence type="ECO:0000256" key="1">
    <source>
        <dbReference type="SAM" id="MobiDB-lite"/>
    </source>
</evidence>
<keyword evidence="2" id="KW-0732">Signal</keyword>
<feature type="region of interest" description="Disordered" evidence="1">
    <location>
        <begin position="393"/>
        <end position="482"/>
    </location>
</feature>
<feature type="signal peptide" evidence="2">
    <location>
        <begin position="1"/>
        <end position="39"/>
    </location>
</feature>
<evidence type="ECO:0000256" key="2">
    <source>
        <dbReference type="SAM" id="SignalP"/>
    </source>
</evidence>
<feature type="compositionally biased region" description="Low complexity" evidence="1">
    <location>
        <begin position="395"/>
        <end position="404"/>
    </location>
</feature>